<dbReference type="EMBL" id="WKKV01000002">
    <property type="protein sequence ID" value="MSE01379.1"/>
    <property type="molecule type" value="Genomic_DNA"/>
</dbReference>
<evidence type="ECO:0000259" key="1">
    <source>
        <dbReference type="Pfam" id="PF13021"/>
    </source>
</evidence>
<organism evidence="2">
    <name type="scientific">Bacillus velezensis</name>
    <dbReference type="NCBI Taxonomy" id="492670"/>
    <lineage>
        <taxon>Bacteria</taxon>
        <taxon>Bacillati</taxon>
        <taxon>Bacillota</taxon>
        <taxon>Bacilli</taxon>
        <taxon>Bacillales</taxon>
        <taxon>Bacillaceae</taxon>
        <taxon>Bacillus</taxon>
        <taxon>Bacillus amyloliquefaciens group</taxon>
    </lineage>
</organism>
<proteinExistence type="predicted"/>
<feature type="domain" description="DUF3885" evidence="1">
    <location>
        <begin position="3"/>
        <end position="207"/>
    </location>
</feature>
<accession>A0A6A8LHT0</accession>
<name>A0A6A8LHT0_BACVE</name>
<comment type="caution">
    <text evidence="2">The sequence shown here is derived from an EMBL/GenBank/DDBJ whole genome shotgun (WGS) entry which is preliminary data.</text>
</comment>
<sequence length="210" mass="24773">MKINDYLKERFPTLKLVPGIYHQWDVGIHFSLGGNMYQFNESGALNLEYFQLVHHQTAVLFNELFEHSDDMFLVANVYKHKTQGNHPRKLKVYQPFLKCKDDLYRIQVKTCPCPFEEDDAEEYEMQQFSLLCKRKDLRIPQLLKAAVHEDFPLKPRFGGCSVGYPDVFFVNMTKDIIFFLYDDRGCEVIALDAGRIGKLYDQYHDWIELD</sequence>
<dbReference type="RefSeq" id="WP_025851107.1">
    <property type="nucleotide sequence ID" value="NZ_BPWC01000002.1"/>
</dbReference>
<dbReference type="InterPro" id="IPR024976">
    <property type="entry name" value="DUF3885"/>
</dbReference>
<evidence type="ECO:0000313" key="2">
    <source>
        <dbReference type="EMBL" id="MSE01379.1"/>
    </source>
</evidence>
<protein>
    <submittedName>
        <fullName evidence="2">DUF3885 domain-containing protein</fullName>
    </submittedName>
</protein>
<reference evidence="2" key="1">
    <citation type="submission" date="2019-11" db="EMBL/GenBank/DDBJ databases">
        <title>Draft Genome Sequence of Plant Growth-Promoting Rhizosphere-Associated Bacteria.</title>
        <authorList>
            <person name="Vasilyev I.Y."/>
            <person name="Radchenko V."/>
            <person name="Ilnitskaya E.V."/>
        </authorList>
    </citation>
    <scope>NUCLEOTIDE SEQUENCE</scope>
    <source>
        <strain evidence="2">VRA_517_n</strain>
    </source>
</reference>
<dbReference type="AlphaFoldDB" id="A0A6A8LHT0"/>
<dbReference type="Pfam" id="PF13021">
    <property type="entry name" value="DUF3885"/>
    <property type="match status" value="1"/>
</dbReference>
<gene>
    <name evidence="2" type="ORF">GKC39_04815</name>
</gene>